<feature type="transmembrane region" description="Helical" evidence="1">
    <location>
        <begin position="16"/>
        <end position="34"/>
    </location>
</feature>
<dbReference type="Proteomes" id="UP001430193">
    <property type="component" value="Unassembled WGS sequence"/>
</dbReference>
<comment type="caution">
    <text evidence="2">The sequence shown here is derived from an EMBL/GenBank/DDBJ whole genome shotgun (WGS) entry which is preliminary data.</text>
</comment>
<reference evidence="2" key="1">
    <citation type="submission" date="2020-10" db="EMBL/GenBank/DDBJ databases">
        <title>Phylogeny of dyella-like bacteria.</title>
        <authorList>
            <person name="Fu J."/>
        </authorList>
    </citation>
    <scope>NUCLEOTIDE SEQUENCE</scope>
    <source>
        <strain evidence="2">DHON07</strain>
    </source>
</reference>
<evidence type="ECO:0000313" key="2">
    <source>
        <dbReference type="EMBL" id="MBM7131572.1"/>
    </source>
</evidence>
<dbReference type="EMBL" id="JADIKF010000040">
    <property type="protein sequence ID" value="MBM7131572.1"/>
    <property type="molecule type" value="Genomic_DNA"/>
</dbReference>
<accession>A0ABS2KK80</accession>
<evidence type="ECO:0000313" key="3">
    <source>
        <dbReference type="Proteomes" id="UP001430193"/>
    </source>
</evidence>
<proteinExistence type="predicted"/>
<keyword evidence="3" id="KW-1185">Reference proteome</keyword>
<keyword evidence="1" id="KW-0472">Membrane</keyword>
<keyword evidence="1" id="KW-0812">Transmembrane</keyword>
<protein>
    <submittedName>
        <fullName evidence="2">Uncharacterized protein</fullName>
    </submittedName>
</protein>
<sequence>MTTLPPVPKHKSASEIASTIVLWLILAVMGWVGISINQLRDASNAQNIAQAQMQTKFDDMQQSLKPLSDALPAVSREVDKHDVQLADHERRIAALEQVKGLRQ</sequence>
<evidence type="ECO:0000256" key="1">
    <source>
        <dbReference type="SAM" id="Phobius"/>
    </source>
</evidence>
<name>A0ABS2KK80_9GAMM</name>
<dbReference type="RefSeq" id="WP_204633131.1">
    <property type="nucleotide sequence ID" value="NZ_BSOC01000001.1"/>
</dbReference>
<organism evidence="2 3">
    <name type="scientific">Dyella mobilis</name>
    <dbReference type="NCBI Taxonomy" id="1849582"/>
    <lineage>
        <taxon>Bacteria</taxon>
        <taxon>Pseudomonadati</taxon>
        <taxon>Pseudomonadota</taxon>
        <taxon>Gammaproteobacteria</taxon>
        <taxon>Lysobacterales</taxon>
        <taxon>Rhodanobacteraceae</taxon>
        <taxon>Dyella</taxon>
    </lineage>
</organism>
<gene>
    <name evidence="2" type="ORF">ISS99_18780</name>
</gene>
<keyword evidence="1" id="KW-1133">Transmembrane helix</keyword>